<gene>
    <name evidence="2" type="ORF">OO013_15150</name>
</gene>
<sequence>MSKESQISYPWRVVWIIVGLSGLAIVYITQKYGWVNLIGTTLGIETETWSKLSHFLVNRAIRFVLNDIFAITIIAGSFGRRDFVVFAVLVQLIGLFVFFIPYVILKIYYPTYNGPMINFIHRLILNPVLMILLIPALYIKQKRDNDEK</sequence>
<dbReference type="Proteomes" id="UP001209885">
    <property type="component" value="Unassembled WGS sequence"/>
</dbReference>
<feature type="transmembrane region" description="Helical" evidence="1">
    <location>
        <begin position="83"/>
        <end position="104"/>
    </location>
</feature>
<accession>A0ABT3RU87</accession>
<name>A0ABT3RU87_9BACT</name>
<comment type="caution">
    <text evidence="2">The sequence shown here is derived from an EMBL/GenBank/DDBJ whole genome shotgun (WGS) entry which is preliminary data.</text>
</comment>
<keyword evidence="1" id="KW-0472">Membrane</keyword>
<feature type="transmembrane region" description="Helical" evidence="1">
    <location>
        <begin position="60"/>
        <end position="78"/>
    </location>
</feature>
<dbReference type="EMBL" id="JAPFQN010000009">
    <property type="protein sequence ID" value="MCX2745216.1"/>
    <property type="molecule type" value="Genomic_DNA"/>
</dbReference>
<dbReference type="NCBIfam" id="TIGR04127">
    <property type="entry name" value="flavo_near_exo"/>
    <property type="match status" value="1"/>
</dbReference>
<evidence type="ECO:0000313" key="2">
    <source>
        <dbReference type="EMBL" id="MCX2745216.1"/>
    </source>
</evidence>
<dbReference type="RefSeq" id="WP_266057769.1">
    <property type="nucleotide sequence ID" value="NZ_JAPFQN010000009.1"/>
</dbReference>
<feature type="transmembrane region" description="Helical" evidence="1">
    <location>
        <begin position="12"/>
        <end position="29"/>
    </location>
</feature>
<evidence type="ECO:0000256" key="1">
    <source>
        <dbReference type="SAM" id="Phobius"/>
    </source>
</evidence>
<proteinExistence type="predicted"/>
<keyword evidence="1" id="KW-1133">Transmembrane helix</keyword>
<keyword evidence="1" id="KW-0812">Transmembrane</keyword>
<keyword evidence="3" id="KW-1185">Reference proteome</keyword>
<organism evidence="2 3">
    <name type="scientific">Mangrovivirga halotolerans</name>
    <dbReference type="NCBI Taxonomy" id="2993936"/>
    <lineage>
        <taxon>Bacteria</taxon>
        <taxon>Pseudomonadati</taxon>
        <taxon>Bacteroidota</taxon>
        <taxon>Cytophagia</taxon>
        <taxon>Cytophagales</taxon>
        <taxon>Mangrovivirgaceae</taxon>
        <taxon>Mangrovivirga</taxon>
    </lineage>
</organism>
<dbReference type="InterPro" id="IPR026414">
    <property type="entry name" value="ExosoTase_F-assoc_memb"/>
</dbReference>
<protein>
    <submittedName>
        <fullName evidence="2">Exosortase F system-associated protein</fullName>
    </submittedName>
</protein>
<evidence type="ECO:0000313" key="3">
    <source>
        <dbReference type="Proteomes" id="UP001209885"/>
    </source>
</evidence>
<feature type="transmembrane region" description="Helical" evidence="1">
    <location>
        <begin position="119"/>
        <end position="139"/>
    </location>
</feature>
<reference evidence="2 3" key="1">
    <citation type="submission" date="2022-11" db="EMBL/GenBank/DDBJ databases">
        <title>The characterization of three novel Bacteroidetes species and genomic analysis of their roles in tidal elemental geochemical cycles.</title>
        <authorList>
            <person name="Ma K."/>
        </authorList>
    </citation>
    <scope>NUCLEOTIDE SEQUENCE [LARGE SCALE GENOMIC DNA]</scope>
    <source>
        <strain evidence="2 3">M17</strain>
    </source>
</reference>